<dbReference type="EMBL" id="AFXZ01000032">
    <property type="protein sequence ID" value="EGV43270.1"/>
    <property type="molecule type" value="Genomic_DNA"/>
</dbReference>
<protein>
    <submittedName>
        <fullName evidence="2">Uncharacterized protein</fullName>
    </submittedName>
</protein>
<accession>G2EE65</accession>
<reference evidence="2 3" key="1">
    <citation type="journal article" date="2008" name="Int. J. Syst. Evol. Microbiol.">
        <title>Bizionia argentinensis sp. nov., isolated from surface marine water in Antarctica.</title>
        <authorList>
            <person name="Bercovich A."/>
            <person name="Vazquez S.C."/>
            <person name="Yankilevich P."/>
            <person name="Coria S.H."/>
            <person name="Foti M."/>
            <person name="Hernandez E."/>
            <person name="Vidal A."/>
            <person name="Ruberto L."/>
            <person name="Melo C."/>
            <person name="Marenssi S."/>
            <person name="Criscuolo M."/>
            <person name="Memoli M."/>
            <person name="Arguelles M."/>
            <person name="Mac Cormack W.P."/>
        </authorList>
    </citation>
    <scope>NUCLEOTIDE SEQUENCE [LARGE SCALE GENOMIC DNA]</scope>
    <source>
        <strain evidence="2 3">JUB59</strain>
    </source>
</reference>
<dbReference type="RefSeq" id="WP_008637465.1">
    <property type="nucleotide sequence ID" value="NZ_AFXZ01000032.1"/>
</dbReference>
<dbReference type="AlphaFoldDB" id="G2EE65"/>
<dbReference type="Proteomes" id="UP000003730">
    <property type="component" value="Unassembled WGS sequence"/>
</dbReference>
<evidence type="ECO:0000313" key="2">
    <source>
        <dbReference type="EMBL" id="EGV43270.1"/>
    </source>
</evidence>
<proteinExistence type="predicted"/>
<name>G2EE65_9FLAO</name>
<gene>
    <name evidence="2" type="ORF">BZARG_2121</name>
</gene>
<organism evidence="2 3">
    <name type="scientific">Bizionia argentinensis JUB59</name>
    <dbReference type="NCBI Taxonomy" id="1046627"/>
    <lineage>
        <taxon>Bacteria</taxon>
        <taxon>Pseudomonadati</taxon>
        <taxon>Bacteroidota</taxon>
        <taxon>Flavobacteriia</taxon>
        <taxon>Flavobacteriales</taxon>
        <taxon>Flavobacteriaceae</taxon>
        <taxon>Bizionia</taxon>
    </lineage>
</organism>
<keyword evidence="1" id="KW-1133">Transmembrane helix</keyword>
<keyword evidence="1" id="KW-0472">Membrane</keyword>
<keyword evidence="3" id="KW-1185">Reference proteome</keyword>
<keyword evidence="1" id="KW-0812">Transmembrane</keyword>
<dbReference type="STRING" id="1046627.BZARG_2121"/>
<sequence length="77" mass="8693">MDLIIEIFFRGLIVDLPGGISRYLFFKIIGKSKSMKHFTTGRKIKDNKAISQHFPNVIVGLVMLCLISILGAYLFFG</sequence>
<evidence type="ECO:0000256" key="1">
    <source>
        <dbReference type="SAM" id="Phobius"/>
    </source>
</evidence>
<feature type="transmembrane region" description="Helical" evidence="1">
    <location>
        <begin position="54"/>
        <end position="76"/>
    </location>
</feature>
<evidence type="ECO:0000313" key="3">
    <source>
        <dbReference type="Proteomes" id="UP000003730"/>
    </source>
</evidence>
<comment type="caution">
    <text evidence="2">The sequence shown here is derived from an EMBL/GenBank/DDBJ whole genome shotgun (WGS) entry which is preliminary data.</text>
</comment>
<dbReference type="OrthoDB" id="1453232at2"/>